<evidence type="ECO:0000313" key="2">
    <source>
        <dbReference type="EMBL" id="CEM35791.1"/>
    </source>
</evidence>
<organism evidence="2">
    <name type="scientific">Chromera velia CCMP2878</name>
    <dbReference type="NCBI Taxonomy" id="1169474"/>
    <lineage>
        <taxon>Eukaryota</taxon>
        <taxon>Sar</taxon>
        <taxon>Alveolata</taxon>
        <taxon>Colpodellida</taxon>
        <taxon>Chromeraceae</taxon>
        <taxon>Chromera</taxon>
    </lineage>
</organism>
<sequence>MQAAANDFQEKFNAVVKEISLKSLPLQKKVLQASVQCYDKFEKSGDDAADKVSDCVAKKQNVGHAYAEKVQAEVQGLQDGIQSCQQTCYNKLRGAYGDAKSEDARTKIQGQMEACTAQCFKDFSPTLQQMKTRLLGAISEGMKDV</sequence>
<dbReference type="PANTHER" id="PTHR21096">
    <property type="entry name" value="PROTEIN FAM136A"/>
    <property type="match status" value="1"/>
</dbReference>
<gene>
    <name evidence="2" type="ORF">Cvel_780</name>
</gene>
<evidence type="ECO:0000256" key="1">
    <source>
        <dbReference type="ARBA" id="ARBA00009952"/>
    </source>
</evidence>
<name>A0A0G4GY25_9ALVE</name>
<accession>A0A0G4GY25</accession>
<dbReference type="InterPro" id="IPR008560">
    <property type="entry name" value="DUF842_euk"/>
</dbReference>
<dbReference type="EMBL" id="CDMZ01001658">
    <property type="protein sequence ID" value="CEM35791.1"/>
    <property type="molecule type" value="Genomic_DNA"/>
</dbReference>
<dbReference type="Pfam" id="PF05811">
    <property type="entry name" value="DUF842"/>
    <property type="match status" value="1"/>
</dbReference>
<dbReference type="PhylomeDB" id="A0A0G4GY25"/>
<dbReference type="VEuPathDB" id="CryptoDB:Cvel_780"/>
<protein>
    <submittedName>
        <fullName evidence="2">Uncharacterized protein</fullName>
    </submittedName>
</protein>
<dbReference type="GO" id="GO:0005737">
    <property type="term" value="C:cytoplasm"/>
    <property type="evidence" value="ECO:0007669"/>
    <property type="project" value="TreeGrafter"/>
</dbReference>
<reference evidence="2" key="1">
    <citation type="submission" date="2014-11" db="EMBL/GenBank/DDBJ databases">
        <authorList>
            <person name="Otto D Thomas"/>
            <person name="Naeem Raeece"/>
        </authorList>
    </citation>
    <scope>NUCLEOTIDE SEQUENCE</scope>
</reference>
<dbReference type="AlphaFoldDB" id="A0A0G4GY25"/>
<dbReference type="PANTHER" id="PTHR21096:SF0">
    <property type="entry name" value="PROTEIN FAM136A"/>
    <property type="match status" value="1"/>
</dbReference>
<comment type="similarity">
    <text evidence="1">Belongs to the FAM136 family.</text>
</comment>
<proteinExistence type="inferred from homology"/>